<name>A0A9P4S732_9PEZI</name>
<evidence type="ECO:0000313" key="9">
    <source>
        <dbReference type="Proteomes" id="UP000799429"/>
    </source>
</evidence>
<keyword evidence="4" id="KW-0411">Iron-sulfur</keyword>
<dbReference type="Pfam" id="PF00462">
    <property type="entry name" value="Glutaredoxin"/>
    <property type="match status" value="1"/>
</dbReference>
<evidence type="ECO:0000256" key="5">
    <source>
        <dbReference type="ARBA" id="ARBA00055846"/>
    </source>
</evidence>
<dbReference type="PANTHER" id="PTHR10293:SF73">
    <property type="entry name" value="GLUTAREDOXIN-3"/>
    <property type="match status" value="1"/>
</dbReference>
<feature type="domain" description="Thioredoxin" evidence="7">
    <location>
        <begin position="1"/>
        <end position="119"/>
    </location>
</feature>
<gene>
    <name evidence="8" type="ORF">M501DRAFT_996648</name>
</gene>
<dbReference type="GO" id="GO:0005634">
    <property type="term" value="C:nucleus"/>
    <property type="evidence" value="ECO:0007669"/>
    <property type="project" value="TreeGrafter"/>
</dbReference>
<dbReference type="InterPro" id="IPR004480">
    <property type="entry name" value="Monothiol_GRX-rel"/>
</dbReference>
<evidence type="ECO:0000256" key="3">
    <source>
        <dbReference type="ARBA" id="ARBA00023004"/>
    </source>
</evidence>
<dbReference type="Gene3D" id="3.40.30.10">
    <property type="entry name" value="Glutaredoxin"/>
    <property type="match status" value="2"/>
</dbReference>
<dbReference type="GO" id="GO:0006879">
    <property type="term" value="P:intracellular iron ion homeostasis"/>
    <property type="evidence" value="ECO:0007669"/>
    <property type="project" value="TreeGrafter"/>
</dbReference>
<keyword evidence="3" id="KW-0408">Iron</keyword>
<dbReference type="Proteomes" id="UP000799429">
    <property type="component" value="Unassembled WGS sequence"/>
</dbReference>
<dbReference type="GO" id="GO:0015036">
    <property type="term" value="F:disulfide oxidoreductase activity"/>
    <property type="evidence" value="ECO:0007669"/>
    <property type="project" value="UniProtKB-ARBA"/>
</dbReference>
<evidence type="ECO:0000256" key="1">
    <source>
        <dbReference type="ARBA" id="ARBA00009630"/>
    </source>
</evidence>
<dbReference type="CDD" id="cd03028">
    <property type="entry name" value="GRX_PICOT_like"/>
    <property type="match status" value="1"/>
</dbReference>
<reference evidence="8" key="1">
    <citation type="journal article" date="2020" name="Stud. Mycol.">
        <title>101 Dothideomycetes genomes: a test case for predicting lifestyles and emergence of pathogens.</title>
        <authorList>
            <person name="Haridas S."/>
            <person name="Albert R."/>
            <person name="Binder M."/>
            <person name="Bloem J."/>
            <person name="Labutti K."/>
            <person name="Salamov A."/>
            <person name="Andreopoulos B."/>
            <person name="Baker S."/>
            <person name="Barry K."/>
            <person name="Bills G."/>
            <person name="Bluhm B."/>
            <person name="Cannon C."/>
            <person name="Castanera R."/>
            <person name="Culley D."/>
            <person name="Daum C."/>
            <person name="Ezra D."/>
            <person name="Gonzalez J."/>
            <person name="Henrissat B."/>
            <person name="Kuo A."/>
            <person name="Liang C."/>
            <person name="Lipzen A."/>
            <person name="Lutzoni F."/>
            <person name="Magnuson J."/>
            <person name="Mondo S."/>
            <person name="Nolan M."/>
            <person name="Ohm R."/>
            <person name="Pangilinan J."/>
            <person name="Park H.-J."/>
            <person name="Ramirez L."/>
            <person name="Alfaro M."/>
            <person name="Sun H."/>
            <person name="Tritt A."/>
            <person name="Yoshinaga Y."/>
            <person name="Zwiers L.-H."/>
            <person name="Turgeon B."/>
            <person name="Goodwin S."/>
            <person name="Spatafora J."/>
            <person name="Crous P."/>
            <person name="Grigoriev I."/>
        </authorList>
    </citation>
    <scope>NUCLEOTIDE SEQUENCE</scope>
    <source>
        <strain evidence="8">CBS 101060</strain>
    </source>
</reference>
<dbReference type="FunFam" id="3.40.30.10:FF:000012">
    <property type="entry name" value="Monothiol glutaredoxin"/>
    <property type="match status" value="1"/>
</dbReference>
<proteinExistence type="inferred from homology"/>
<dbReference type="AlphaFoldDB" id="A0A9P4S732"/>
<dbReference type="InterPro" id="IPR033658">
    <property type="entry name" value="GRX_PICOT-like"/>
</dbReference>
<dbReference type="FunFam" id="3.40.30.10:FF:000092">
    <property type="entry name" value="Monothiol glutaredoxin"/>
    <property type="match status" value="1"/>
</dbReference>
<dbReference type="InterPro" id="IPR002109">
    <property type="entry name" value="Glutaredoxin"/>
</dbReference>
<dbReference type="GO" id="GO:0005829">
    <property type="term" value="C:cytosol"/>
    <property type="evidence" value="ECO:0007669"/>
    <property type="project" value="TreeGrafter"/>
</dbReference>
<dbReference type="CDD" id="cd02984">
    <property type="entry name" value="TRX_PICOT"/>
    <property type="match status" value="1"/>
</dbReference>
<dbReference type="InterPro" id="IPR013766">
    <property type="entry name" value="Thioredoxin_domain"/>
</dbReference>
<dbReference type="EMBL" id="MU006103">
    <property type="protein sequence ID" value="KAF2836467.1"/>
    <property type="molecule type" value="Genomic_DNA"/>
</dbReference>
<evidence type="ECO:0000256" key="4">
    <source>
        <dbReference type="ARBA" id="ARBA00023014"/>
    </source>
</evidence>
<feature type="region of interest" description="Disordered" evidence="6">
    <location>
        <begin position="289"/>
        <end position="310"/>
    </location>
</feature>
<feature type="region of interest" description="Disordered" evidence="6">
    <location>
        <begin position="119"/>
        <end position="185"/>
    </location>
</feature>
<dbReference type="PROSITE" id="PS51354">
    <property type="entry name" value="GLUTAREDOXIN_2"/>
    <property type="match status" value="1"/>
</dbReference>
<dbReference type="InterPro" id="IPR036249">
    <property type="entry name" value="Thioredoxin-like_sf"/>
</dbReference>
<dbReference type="GO" id="GO:0051537">
    <property type="term" value="F:2 iron, 2 sulfur cluster binding"/>
    <property type="evidence" value="ECO:0007669"/>
    <property type="project" value="TreeGrafter"/>
</dbReference>
<sequence length="310" mass="33040">MSDDTTTTVQDITSEDSFNSQISALPSTALAVLYFHAPWAAPCKQMSTILSTLASTYPSVSPPNIVFLALNAEDLPELSERYDVTAVPYIVLEKGGQVVETVSGSDASKVRVAVEKHAGVGKNGAKSDLPPEQSISKRPLAGPEPGIPQPDDTQNTNGGVKNLSAYAPGSPDPKTAPEYSGAGGESSKEELFARLSELVKAAPVMLFMKGTPSAPQCGFSRQTVNLLREKSVRYGFFNILADDEVRQGLKEFADWPTFPQLWVGGELVGGLDIVKEEFENDPDFLKDYSVSAKRNDGGGPAAPEAQTQTA</sequence>
<keyword evidence="2" id="KW-0479">Metal-binding</keyword>
<evidence type="ECO:0000259" key="7">
    <source>
        <dbReference type="PROSITE" id="PS51352"/>
    </source>
</evidence>
<evidence type="ECO:0000313" key="8">
    <source>
        <dbReference type="EMBL" id="KAF2836467.1"/>
    </source>
</evidence>
<evidence type="ECO:0000256" key="6">
    <source>
        <dbReference type="SAM" id="MobiDB-lite"/>
    </source>
</evidence>
<dbReference type="PROSITE" id="PS51352">
    <property type="entry name" value="THIOREDOXIN_2"/>
    <property type="match status" value="1"/>
</dbReference>
<organism evidence="8 9">
    <name type="scientific">Patellaria atrata CBS 101060</name>
    <dbReference type="NCBI Taxonomy" id="1346257"/>
    <lineage>
        <taxon>Eukaryota</taxon>
        <taxon>Fungi</taxon>
        <taxon>Dikarya</taxon>
        <taxon>Ascomycota</taxon>
        <taxon>Pezizomycotina</taxon>
        <taxon>Dothideomycetes</taxon>
        <taxon>Dothideomycetes incertae sedis</taxon>
        <taxon>Patellariales</taxon>
        <taxon>Patellariaceae</taxon>
        <taxon>Patellaria</taxon>
    </lineage>
</organism>
<dbReference type="Pfam" id="PF00085">
    <property type="entry name" value="Thioredoxin"/>
    <property type="match status" value="1"/>
</dbReference>
<comment type="function">
    <text evidence="5">Monothiol glutaredoxin involved in the biogenesis of iron-sulfur clusters. Binds one iron-sulfur cluster per dimer. The iron-sulfur cluster is bound between subunits, and is complexed by a bound glutathione and a cysteine residue from each subunit.</text>
</comment>
<accession>A0A9P4S732</accession>
<comment type="similarity">
    <text evidence="1">Belongs to the glutaredoxin family. Monothiol subfamily.</text>
</comment>
<dbReference type="OrthoDB" id="415696at2759"/>
<dbReference type="PANTHER" id="PTHR10293">
    <property type="entry name" value="GLUTAREDOXIN FAMILY MEMBER"/>
    <property type="match status" value="1"/>
</dbReference>
<dbReference type="SUPFAM" id="SSF52833">
    <property type="entry name" value="Thioredoxin-like"/>
    <property type="match status" value="2"/>
</dbReference>
<keyword evidence="9" id="KW-1185">Reference proteome</keyword>
<comment type="caution">
    <text evidence="8">The sequence shown here is derived from an EMBL/GenBank/DDBJ whole genome shotgun (WGS) entry which is preliminary data.</text>
</comment>
<dbReference type="GO" id="GO:0046872">
    <property type="term" value="F:metal ion binding"/>
    <property type="evidence" value="ECO:0007669"/>
    <property type="project" value="UniProtKB-KW"/>
</dbReference>
<protein>
    <submittedName>
        <fullName evidence="8">Monothiol glutaredoxin-like protein-4</fullName>
    </submittedName>
</protein>
<evidence type="ECO:0000256" key="2">
    <source>
        <dbReference type="ARBA" id="ARBA00022723"/>
    </source>
</evidence>